<accession>A0AA90H2H7</accession>
<dbReference type="RefSeq" id="WP_271318615.1">
    <property type="nucleotide sequence ID" value="NZ_JAAGKO020000016.1"/>
</dbReference>
<keyword evidence="3" id="KW-1185">Reference proteome</keyword>
<evidence type="ECO:0000313" key="1">
    <source>
        <dbReference type="EMBL" id="MDI5963704.1"/>
    </source>
</evidence>
<sequence length="76" mass="8494">MGDSSEAYTPIMILMRDLEGRVVYEVWRSAPADGKTTADAHVDAPIRSRTEARDIARAAGFHLVQDGEIWDHLPEE</sequence>
<protein>
    <submittedName>
        <fullName evidence="2">Uncharacterized protein</fullName>
    </submittedName>
</protein>
<dbReference type="Proteomes" id="UP001156398">
    <property type="component" value="Unassembled WGS sequence"/>
</dbReference>
<name>A0AA90H2H7_9ACTN</name>
<gene>
    <name evidence="1" type="ORF">POF43_013440</name>
    <name evidence="2" type="ORF">POF50_009370</name>
</gene>
<dbReference type="EMBL" id="JAAGKO020000016">
    <property type="protein sequence ID" value="MDI5963704.1"/>
    <property type="molecule type" value="Genomic_DNA"/>
</dbReference>
<reference evidence="2 3" key="1">
    <citation type="submission" date="2023-05" db="EMBL/GenBank/DDBJ databases">
        <title>Streptantibioticus silvisoli sp. nov., acidotolerant actinomycetes 1 from pine litter.</title>
        <authorList>
            <person name="Swiecimska M."/>
            <person name="Golinska P."/>
            <person name="Sangal V."/>
            <person name="Wachnowicz B."/>
            <person name="Goodfellow M."/>
        </authorList>
    </citation>
    <scope>NUCLEOTIDE SEQUENCE</scope>
    <source>
        <strain evidence="2">SL13</strain>
        <strain evidence="1 3">SL54</strain>
    </source>
</reference>
<organism evidence="2">
    <name type="scientific">Streptantibioticus silvisoli</name>
    <dbReference type="NCBI Taxonomy" id="2705255"/>
    <lineage>
        <taxon>Bacteria</taxon>
        <taxon>Bacillati</taxon>
        <taxon>Actinomycetota</taxon>
        <taxon>Actinomycetes</taxon>
        <taxon>Kitasatosporales</taxon>
        <taxon>Streptomycetaceae</taxon>
        <taxon>Streptantibioticus</taxon>
    </lineage>
</organism>
<dbReference type="EMBL" id="JABXJJ020000010">
    <property type="protein sequence ID" value="MDI5969544.1"/>
    <property type="molecule type" value="Genomic_DNA"/>
</dbReference>
<evidence type="ECO:0000313" key="2">
    <source>
        <dbReference type="EMBL" id="MDI5969544.1"/>
    </source>
</evidence>
<evidence type="ECO:0000313" key="3">
    <source>
        <dbReference type="Proteomes" id="UP001156398"/>
    </source>
</evidence>
<comment type="caution">
    <text evidence="2">The sequence shown here is derived from an EMBL/GenBank/DDBJ whole genome shotgun (WGS) entry which is preliminary data.</text>
</comment>
<dbReference type="AlphaFoldDB" id="A0AA90H2H7"/>
<proteinExistence type="predicted"/>